<keyword evidence="3" id="KW-0067">ATP-binding</keyword>
<evidence type="ECO:0000259" key="2">
    <source>
        <dbReference type="PROSITE" id="PS51194"/>
    </source>
</evidence>
<gene>
    <name evidence="3" type="ORF">CKO31_05910</name>
</gene>
<dbReference type="Pfam" id="PF00271">
    <property type="entry name" value="Helicase_C"/>
    <property type="match status" value="1"/>
</dbReference>
<accession>A0ABS1CEI2</accession>
<dbReference type="Pfam" id="PF04480">
    <property type="entry name" value="DUF559"/>
    <property type="match status" value="1"/>
</dbReference>
<evidence type="ECO:0000313" key="4">
    <source>
        <dbReference type="Proteomes" id="UP000748752"/>
    </source>
</evidence>
<dbReference type="PROSITE" id="PS51194">
    <property type="entry name" value="HELICASE_CTER"/>
    <property type="match status" value="1"/>
</dbReference>
<sequence length="773" mass="87578">MAKQSPPGADQCEPADAPLLDRAAQSSQAEDDFVALFAEVFGLEKTQLLAPEFPFLDIDGTPRFIDFALRAAQRKIAFEVDGPAHYQPPDFDRAKYEDDLLRQNSLIHQGWQVYRWTDHELARRADRVKAQLELFLAHLPGLLELDDFLPKQAGAEARFNLRDHQQDALDWLALIRAEGKTIALLEHATGSGKTVTAIEDAKRVGGPVLYLAHRKTLVHQTGREFARLWPDVDNGRIEAGRWQPERHVVCASVQTLANRFGDIAPERFRYLIIDEAHHATAGSYGELLRHFTPAFTLGLTATPERPDGKPVLELFRNAAHRLTLKEAIERGELVPIRCIRVKTNVDLTKVRFNEVQYNRQDLETSITVPARNALIVETYLEHVRGRKGVTFCVNVRHGETLAELYREQGVPARSVSGSMPARERDEALAAFARGEVLMLCACDLLNEGWDCPDIEVLLMARPTLSKIIYMQQLGRGTRKAPGKESLLVFDFVDNAGRYNQSWDLHRLTGTRIYRPGRLVLALEDRIADEDTNGPGDPLVLHLGLWTERLEEIDIFDWQNVVKDMLTVAELELALAASEGYLRGKVLASDLNPDHDLTIGSRRYLYFHKDRKQEIGERYGLTPVTAANIRERFLAFCEEMDMAASYKPVLLRCLLDTVDDDGSVPINRLTLAFRDFYLDRKAAGLSVEKPRARMARVDELTETDIRQLVLTMPFKKFAQRGFLSYDRDASRLRFASALWQRIRDEDARQKIRDLANTALKAYHQRAGLSESASP</sequence>
<dbReference type="Gene3D" id="3.40.50.300">
    <property type="entry name" value="P-loop containing nucleotide triphosphate hydrolases"/>
    <property type="match status" value="2"/>
</dbReference>
<name>A0ABS1CEI2_9GAMM</name>
<dbReference type="SMART" id="SM00487">
    <property type="entry name" value="DEXDc"/>
    <property type="match status" value="1"/>
</dbReference>
<dbReference type="Pfam" id="PF04851">
    <property type="entry name" value="ResIII"/>
    <property type="match status" value="1"/>
</dbReference>
<dbReference type="GO" id="GO:0004386">
    <property type="term" value="F:helicase activity"/>
    <property type="evidence" value="ECO:0007669"/>
    <property type="project" value="UniProtKB-KW"/>
</dbReference>
<dbReference type="PANTHER" id="PTHR47396">
    <property type="entry name" value="TYPE I RESTRICTION ENZYME ECOKI R PROTEIN"/>
    <property type="match status" value="1"/>
</dbReference>
<dbReference type="InterPro" id="IPR014001">
    <property type="entry name" value="Helicase_ATP-bd"/>
</dbReference>
<reference evidence="3 4" key="1">
    <citation type="journal article" date="2020" name="Microorganisms">
        <title>Osmotic Adaptation and Compatible Solute Biosynthesis of Phototrophic Bacteria as Revealed from Genome Analyses.</title>
        <authorList>
            <person name="Imhoff J.F."/>
            <person name="Rahn T."/>
            <person name="Kunzel S."/>
            <person name="Keller A."/>
            <person name="Neulinger S.C."/>
        </authorList>
    </citation>
    <scope>NUCLEOTIDE SEQUENCE [LARGE SCALE GENOMIC DNA]</scope>
    <source>
        <strain evidence="3 4">DSM 6210</strain>
    </source>
</reference>
<dbReference type="InterPro" id="IPR006935">
    <property type="entry name" value="Helicase/UvrB_N"/>
</dbReference>
<keyword evidence="3" id="KW-0378">Hydrolase</keyword>
<keyword evidence="3" id="KW-0347">Helicase</keyword>
<protein>
    <submittedName>
        <fullName evidence="3">DNA helicase</fullName>
    </submittedName>
</protein>
<dbReference type="InterPro" id="IPR050742">
    <property type="entry name" value="Helicase_Restrict-Modif_Enz"/>
</dbReference>
<dbReference type="PANTHER" id="PTHR47396:SF1">
    <property type="entry name" value="ATP-DEPENDENT HELICASE IRC3-RELATED"/>
    <property type="match status" value="1"/>
</dbReference>
<dbReference type="InterPro" id="IPR007569">
    <property type="entry name" value="DUF559"/>
</dbReference>
<dbReference type="Proteomes" id="UP000748752">
    <property type="component" value="Unassembled WGS sequence"/>
</dbReference>
<dbReference type="RefSeq" id="WP_200234975.1">
    <property type="nucleotide sequence ID" value="NZ_NRRV01000010.1"/>
</dbReference>
<organism evidence="3 4">
    <name type="scientific">Thiohalocapsa halophila</name>
    <dbReference type="NCBI Taxonomy" id="69359"/>
    <lineage>
        <taxon>Bacteria</taxon>
        <taxon>Pseudomonadati</taxon>
        <taxon>Pseudomonadota</taxon>
        <taxon>Gammaproteobacteria</taxon>
        <taxon>Chromatiales</taxon>
        <taxon>Chromatiaceae</taxon>
        <taxon>Thiohalocapsa</taxon>
    </lineage>
</organism>
<feature type="domain" description="Helicase C-terminal" evidence="2">
    <location>
        <begin position="375"/>
        <end position="526"/>
    </location>
</feature>
<feature type="domain" description="Helicase ATP-binding" evidence="1">
    <location>
        <begin position="174"/>
        <end position="321"/>
    </location>
</feature>
<keyword evidence="4" id="KW-1185">Reference proteome</keyword>
<dbReference type="InterPro" id="IPR001650">
    <property type="entry name" value="Helicase_C-like"/>
</dbReference>
<dbReference type="Gene3D" id="3.40.960.10">
    <property type="entry name" value="VSR Endonuclease"/>
    <property type="match status" value="1"/>
</dbReference>
<dbReference type="SMART" id="SM00490">
    <property type="entry name" value="HELICc"/>
    <property type="match status" value="1"/>
</dbReference>
<evidence type="ECO:0000259" key="1">
    <source>
        <dbReference type="PROSITE" id="PS51192"/>
    </source>
</evidence>
<proteinExistence type="predicted"/>
<dbReference type="CDD" id="cd18799">
    <property type="entry name" value="SF2_C_EcoAI-like"/>
    <property type="match status" value="1"/>
</dbReference>
<keyword evidence="3" id="KW-0547">Nucleotide-binding</keyword>
<dbReference type="EMBL" id="NRRV01000010">
    <property type="protein sequence ID" value="MBK1630289.1"/>
    <property type="molecule type" value="Genomic_DNA"/>
</dbReference>
<evidence type="ECO:0000313" key="3">
    <source>
        <dbReference type="EMBL" id="MBK1630289.1"/>
    </source>
</evidence>
<dbReference type="InterPro" id="IPR027417">
    <property type="entry name" value="P-loop_NTPase"/>
</dbReference>
<dbReference type="SUPFAM" id="SSF52540">
    <property type="entry name" value="P-loop containing nucleoside triphosphate hydrolases"/>
    <property type="match status" value="1"/>
</dbReference>
<dbReference type="CDD" id="cd18032">
    <property type="entry name" value="DEXHc_RE_I_III_res"/>
    <property type="match status" value="1"/>
</dbReference>
<comment type="caution">
    <text evidence="3">The sequence shown here is derived from an EMBL/GenBank/DDBJ whole genome shotgun (WGS) entry which is preliminary data.</text>
</comment>
<dbReference type="PROSITE" id="PS51192">
    <property type="entry name" value="HELICASE_ATP_BIND_1"/>
    <property type="match status" value="1"/>
</dbReference>